<dbReference type="Proteomes" id="UP000017404">
    <property type="component" value="Unassembled WGS sequence"/>
</dbReference>
<gene>
    <name evidence="1" type="ORF">F990_03464</name>
</gene>
<evidence type="ECO:0000313" key="1">
    <source>
        <dbReference type="EMBL" id="ESK53194.1"/>
    </source>
</evidence>
<reference evidence="1 2" key="1">
    <citation type="submission" date="2013-10" db="EMBL/GenBank/DDBJ databases">
        <title>The Genome Sequence of Acinetobacter tjernbergiae CIP107465.</title>
        <authorList>
            <consortium name="The Broad Institute Genomics Platform"/>
            <consortium name="The Broad Institute Genome Sequencing Center for Infectious Disease"/>
            <person name="Cerqueira G."/>
            <person name="Feldgarden M."/>
            <person name="Courvalin P."/>
            <person name="Grillot-Courvalin C."/>
            <person name="Clermont D."/>
            <person name="Rocha E."/>
            <person name="Yoon E.-J."/>
            <person name="Nemec A."/>
            <person name="Young S.K."/>
            <person name="Zeng Q."/>
            <person name="Gargeya S."/>
            <person name="Fitzgerald M."/>
            <person name="Abouelleil A."/>
            <person name="Alvarado L."/>
            <person name="Berlin A.M."/>
            <person name="Chapman S.B."/>
            <person name="Gainer-Dewar J."/>
            <person name="Goldberg J."/>
            <person name="Gnerre S."/>
            <person name="Griggs A."/>
            <person name="Gujja S."/>
            <person name="Hansen M."/>
            <person name="Howarth C."/>
            <person name="Imamovic A."/>
            <person name="Ireland A."/>
            <person name="Larimer J."/>
            <person name="McCowan C."/>
            <person name="Murphy C."/>
            <person name="Pearson M."/>
            <person name="Poon T.W."/>
            <person name="Priest M."/>
            <person name="Roberts A."/>
            <person name="Saif S."/>
            <person name="Shea T."/>
            <person name="Sykes S."/>
            <person name="Wortman J."/>
            <person name="Nusbaum C."/>
            <person name="Birren B."/>
        </authorList>
    </citation>
    <scope>NUCLEOTIDE SEQUENCE [LARGE SCALE GENOMIC DNA]</scope>
    <source>
        <strain evidence="1 2">CIP 107465</strain>
    </source>
</reference>
<accession>V2VZL6</accession>
<dbReference type="PATRIC" id="fig|1120928.5.peg.3503"/>
<dbReference type="RefSeq" id="WP_018678891.1">
    <property type="nucleotide sequence ID" value="NZ_AYEV01000058.1"/>
</dbReference>
<name>V2VZL6_9GAMM</name>
<organism evidence="1 2">
    <name type="scientific">Acinetobacter tjernbergiae DSM 14971 = CIP 107465</name>
    <dbReference type="NCBI Taxonomy" id="1120928"/>
    <lineage>
        <taxon>Bacteria</taxon>
        <taxon>Pseudomonadati</taxon>
        <taxon>Pseudomonadota</taxon>
        <taxon>Gammaproteobacteria</taxon>
        <taxon>Moraxellales</taxon>
        <taxon>Moraxellaceae</taxon>
        <taxon>Acinetobacter</taxon>
    </lineage>
</organism>
<proteinExistence type="predicted"/>
<sequence>MLPSHEIHFLEKIFLCLNIPFFEEKILNSSLVVSINNACNGEPSSVIIELSGTPPLFTLFMDLCYSKPTLLVNSKIITHNRYARYNDVINIIKHFLKEYYLIRSKHPT</sequence>
<keyword evidence="2" id="KW-1185">Reference proteome</keyword>
<protein>
    <submittedName>
        <fullName evidence="1">Uncharacterized protein</fullName>
    </submittedName>
</protein>
<evidence type="ECO:0000313" key="2">
    <source>
        <dbReference type="Proteomes" id="UP000017404"/>
    </source>
</evidence>
<dbReference type="EMBL" id="AYEV01000058">
    <property type="protein sequence ID" value="ESK53194.1"/>
    <property type="molecule type" value="Genomic_DNA"/>
</dbReference>
<comment type="caution">
    <text evidence="1">The sequence shown here is derived from an EMBL/GenBank/DDBJ whole genome shotgun (WGS) entry which is preliminary data.</text>
</comment>
<dbReference type="AlphaFoldDB" id="V2VZL6"/>